<comment type="caution">
    <text evidence="4">The sequence shown here is derived from an EMBL/GenBank/DDBJ whole genome shotgun (WGS) entry which is preliminary data.</text>
</comment>
<accession>A0ABS2LVQ9</accession>
<dbReference type="SUPFAM" id="SSF56349">
    <property type="entry name" value="DNA breaking-rejoining enzymes"/>
    <property type="match status" value="1"/>
</dbReference>
<reference evidence="4 5" key="1">
    <citation type="submission" date="2021-01" db="EMBL/GenBank/DDBJ databases">
        <title>Sequencing the genomes of 1000 actinobacteria strains.</title>
        <authorList>
            <person name="Klenk H.-P."/>
        </authorList>
    </citation>
    <scope>NUCLEOTIDE SEQUENCE [LARGE SCALE GENOMIC DNA]</scope>
    <source>
        <strain evidence="4 5">DSM 100204</strain>
    </source>
</reference>
<dbReference type="EMBL" id="JAFBBP010000001">
    <property type="protein sequence ID" value="MBM7491734.1"/>
    <property type="molecule type" value="Genomic_DNA"/>
</dbReference>
<evidence type="ECO:0000313" key="5">
    <source>
        <dbReference type="Proteomes" id="UP000764837"/>
    </source>
</evidence>
<sequence length="119" mass="12666">MRAVLKAAVGRIGQPHLHFHDLRHTGNTLAARTGASTRDLMARMGHDSSQAALIYQHATAEADRAIAQALHEAMRVHRKKAKKSADGSGKAKDKPGKKSGDKKGKKRAANPDGAGDDRG</sequence>
<protein>
    <recommendedName>
        <fullName evidence="3">Tyr recombinase domain-containing protein</fullName>
    </recommendedName>
</protein>
<evidence type="ECO:0000256" key="2">
    <source>
        <dbReference type="SAM" id="MobiDB-lite"/>
    </source>
</evidence>
<dbReference type="InterPro" id="IPR011010">
    <property type="entry name" value="DNA_brk_join_enz"/>
</dbReference>
<evidence type="ECO:0000259" key="3">
    <source>
        <dbReference type="PROSITE" id="PS51898"/>
    </source>
</evidence>
<dbReference type="Pfam" id="PF00589">
    <property type="entry name" value="Phage_integrase"/>
    <property type="match status" value="1"/>
</dbReference>
<feature type="domain" description="Tyr recombinase" evidence="3">
    <location>
        <begin position="1"/>
        <end position="68"/>
    </location>
</feature>
<name>A0ABS2LVQ9_9ACTN</name>
<dbReference type="InterPro" id="IPR002104">
    <property type="entry name" value="Integrase_catalytic"/>
</dbReference>
<organism evidence="4 5">
    <name type="scientific">Micromonospora luteifusca</name>
    <dbReference type="NCBI Taxonomy" id="709860"/>
    <lineage>
        <taxon>Bacteria</taxon>
        <taxon>Bacillati</taxon>
        <taxon>Actinomycetota</taxon>
        <taxon>Actinomycetes</taxon>
        <taxon>Micromonosporales</taxon>
        <taxon>Micromonosporaceae</taxon>
        <taxon>Micromonospora</taxon>
    </lineage>
</organism>
<evidence type="ECO:0000256" key="1">
    <source>
        <dbReference type="ARBA" id="ARBA00023172"/>
    </source>
</evidence>
<evidence type="ECO:0000313" key="4">
    <source>
        <dbReference type="EMBL" id="MBM7491734.1"/>
    </source>
</evidence>
<feature type="compositionally biased region" description="Basic and acidic residues" evidence="2">
    <location>
        <begin position="83"/>
        <end position="102"/>
    </location>
</feature>
<keyword evidence="1" id="KW-0233">DNA recombination</keyword>
<feature type="region of interest" description="Disordered" evidence="2">
    <location>
        <begin position="74"/>
        <end position="119"/>
    </location>
</feature>
<dbReference type="InterPro" id="IPR013762">
    <property type="entry name" value="Integrase-like_cat_sf"/>
</dbReference>
<dbReference type="RefSeq" id="WP_239559521.1">
    <property type="nucleotide sequence ID" value="NZ_JAFBBP010000001.1"/>
</dbReference>
<proteinExistence type="predicted"/>
<keyword evidence="5" id="KW-1185">Reference proteome</keyword>
<dbReference type="Proteomes" id="UP000764837">
    <property type="component" value="Unassembled WGS sequence"/>
</dbReference>
<gene>
    <name evidence="4" type="ORF">JOD64_002956</name>
</gene>
<dbReference type="Gene3D" id="1.10.443.10">
    <property type="entry name" value="Intergrase catalytic core"/>
    <property type="match status" value="1"/>
</dbReference>
<dbReference type="PROSITE" id="PS51898">
    <property type="entry name" value="TYR_RECOMBINASE"/>
    <property type="match status" value="1"/>
</dbReference>